<evidence type="ECO:0000313" key="12">
    <source>
        <dbReference type="EMBL" id="PZA22489.1"/>
    </source>
</evidence>
<dbReference type="AlphaFoldDB" id="A0A323VCS8"/>
<dbReference type="Proteomes" id="UP000580718">
    <property type="component" value="Unassembled WGS sequence"/>
</dbReference>
<evidence type="ECO:0000256" key="6">
    <source>
        <dbReference type="RuleBase" id="RU362125"/>
    </source>
</evidence>
<reference evidence="12 13" key="1">
    <citation type="submission" date="2018-06" db="EMBL/GenBank/DDBJ databases">
        <title>Draft genome sequence of Modestobacter versicolor CP153-2.</title>
        <authorList>
            <person name="Gundlapally S.R."/>
        </authorList>
    </citation>
    <scope>NUCLEOTIDE SEQUENCE [LARGE SCALE GENOMIC DNA]</scope>
    <source>
        <strain evidence="12 13">CP153-2</strain>
    </source>
</reference>
<keyword evidence="4 6" id="KW-0274">FAD</keyword>
<evidence type="ECO:0000256" key="4">
    <source>
        <dbReference type="ARBA" id="ARBA00022827"/>
    </source>
</evidence>
<evidence type="ECO:0000256" key="3">
    <source>
        <dbReference type="ARBA" id="ARBA00022630"/>
    </source>
</evidence>
<feature type="domain" description="Acyl-CoA dehydrogenase/oxidase N-terminal" evidence="10">
    <location>
        <begin position="29"/>
        <end position="133"/>
    </location>
</feature>
<dbReference type="PROSITE" id="PS00073">
    <property type="entry name" value="ACYL_COA_DH_2"/>
    <property type="match status" value="1"/>
</dbReference>
<evidence type="ECO:0000313" key="13">
    <source>
        <dbReference type="Proteomes" id="UP000247602"/>
    </source>
</evidence>
<comment type="caution">
    <text evidence="12">The sequence shown here is derived from an EMBL/GenBank/DDBJ whole genome shotgun (WGS) entry which is preliminary data.</text>
</comment>
<proteinExistence type="inferred from homology"/>
<protein>
    <submittedName>
        <fullName evidence="11 12">Acyl-CoA dehydrogenase</fullName>
    </submittedName>
</protein>
<dbReference type="Gene3D" id="1.20.140.10">
    <property type="entry name" value="Butyryl-CoA Dehydrogenase, subunit A, domain 3"/>
    <property type="match status" value="1"/>
</dbReference>
<keyword evidence="3 6" id="KW-0285">Flavoprotein</keyword>
<dbReference type="InterPro" id="IPR037069">
    <property type="entry name" value="AcylCoA_DH/ox_N_sf"/>
</dbReference>
<dbReference type="Pfam" id="PF02771">
    <property type="entry name" value="Acyl-CoA_dh_N"/>
    <property type="match status" value="1"/>
</dbReference>
<dbReference type="InterPro" id="IPR046373">
    <property type="entry name" value="Acyl-CoA_Oxase/DH_mid-dom_sf"/>
</dbReference>
<evidence type="ECO:0000256" key="5">
    <source>
        <dbReference type="ARBA" id="ARBA00023002"/>
    </source>
</evidence>
<dbReference type="InterPro" id="IPR013786">
    <property type="entry name" value="AcylCoA_DH/ox_N"/>
</dbReference>
<reference evidence="11 14" key="2">
    <citation type="submission" date="2020-08" db="EMBL/GenBank/DDBJ databases">
        <title>Sequencing the genomes of 1000 actinobacteria strains.</title>
        <authorList>
            <person name="Klenk H.-P."/>
        </authorList>
    </citation>
    <scope>NUCLEOTIDE SEQUENCE [LARGE SCALE GENOMIC DNA]</scope>
    <source>
        <strain evidence="11 14">DSM 16678</strain>
    </source>
</reference>
<dbReference type="PANTHER" id="PTHR43884:SF12">
    <property type="entry name" value="ISOVALERYL-COA DEHYDROGENASE, MITOCHONDRIAL-RELATED"/>
    <property type="match status" value="1"/>
</dbReference>
<feature type="compositionally biased region" description="Polar residues" evidence="7">
    <location>
        <begin position="1"/>
        <end position="11"/>
    </location>
</feature>
<dbReference type="GO" id="GO:0003995">
    <property type="term" value="F:acyl-CoA dehydrogenase activity"/>
    <property type="evidence" value="ECO:0007669"/>
    <property type="project" value="InterPro"/>
</dbReference>
<dbReference type="InterPro" id="IPR009100">
    <property type="entry name" value="AcylCoA_DH/oxidase_NM_dom_sf"/>
</dbReference>
<keyword evidence="5 6" id="KW-0560">Oxidoreductase</keyword>
<evidence type="ECO:0000256" key="2">
    <source>
        <dbReference type="ARBA" id="ARBA00009347"/>
    </source>
</evidence>
<evidence type="ECO:0000256" key="7">
    <source>
        <dbReference type="SAM" id="MobiDB-lite"/>
    </source>
</evidence>
<accession>A0A323VCS8</accession>
<keyword evidence="13" id="KW-1185">Reference proteome</keyword>
<comment type="similarity">
    <text evidence="2 6">Belongs to the acyl-CoA dehydrogenase family.</text>
</comment>
<dbReference type="SUPFAM" id="SSF47203">
    <property type="entry name" value="Acyl-CoA dehydrogenase C-terminal domain-like"/>
    <property type="match status" value="1"/>
</dbReference>
<dbReference type="RefSeq" id="WP_110551210.1">
    <property type="nucleotide sequence ID" value="NZ_JACIBU010000001.1"/>
</dbReference>
<feature type="region of interest" description="Disordered" evidence="7">
    <location>
        <begin position="1"/>
        <end position="23"/>
    </location>
</feature>
<sequence>MTSTASRSAGTTDPWLPQPPALLPPWHTPARAELQEQARRFAMDEVLPVANELDPQKGEIPQRLLERLGELGYFGITIAAEDGGLGLGVFEYCTVSEELARAWMSVASILARSQGMGTSVADPARRADLLRRSAAGSWIGAVALSEPEAGSDLANVQTRAVRDGDEWVVTGRKRWCGNAKAADFIQVLVRVADPQPGESRSRGLRNLLLVKERGTFPPGLSGHPIDKVGYHGFLTWDLTFDGVRVPAEDLIVGPGEAGDDPGAGFREAQAFLNTARVHTAARAVGLARAAVEDSVLYLQEREQFGHPIGDFQALRFALADMAAQVEQARAFYRQVAHLLDEGRPCEREAAMVKLQATEMAVRVTNQAMQLHGGNGYTTERQVERHWRDARLTTIFEGTSEIQKRIISNTMLPRSPLG</sequence>
<organism evidence="12 13">
    <name type="scientific">Modestobacter versicolor</name>
    <dbReference type="NCBI Taxonomy" id="429133"/>
    <lineage>
        <taxon>Bacteria</taxon>
        <taxon>Bacillati</taxon>
        <taxon>Actinomycetota</taxon>
        <taxon>Actinomycetes</taxon>
        <taxon>Geodermatophilales</taxon>
        <taxon>Geodermatophilaceae</taxon>
        <taxon>Modestobacter</taxon>
    </lineage>
</organism>
<evidence type="ECO:0000259" key="9">
    <source>
        <dbReference type="Pfam" id="PF02770"/>
    </source>
</evidence>
<dbReference type="InterPro" id="IPR006091">
    <property type="entry name" value="Acyl-CoA_Oxase/DH_mid-dom"/>
</dbReference>
<dbReference type="OrthoDB" id="8876745at2"/>
<dbReference type="Pfam" id="PF02770">
    <property type="entry name" value="Acyl-CoA_dh_M"/>
    <property type="match status" value="1"/>
</dbReference>
<dbReference type="Gene3D" id="2.40.110.10">
    <property type="entry name" value="Butyryl-CoA Dehydrogenase, subunit A, domain 2"/>
    <property type="match status" value="1"/>
</dbReference>
<dbReference type="Pfam" id="PF00441">
    <property type="entry name" value="Acyl-CoA_dh_1"/>
    <property type="match status" value="1"/>
</dbReference>
<dbReference type="FunFam" id="1.20.140.10:FF:000001">
    <property type="entry name" value="Acyl-CoA dehydrogenase"/>
    <property type="match status" value="1"/>
</dbReference>
<dbReference type="EMBL" id="QKNV01000030">
    <property type="protein sequence ID" value="PZA22489.1"/>
    <property type="molecule type" value="Genomic_DNA"/>
</dbReference>
<feature type="domain" description="Acyl-CoA oxidase/dehydrogenase middle" evidence="9">
    <location>
        <begin position="141"/>
        <end position="243"/>
    </location>
</feature>
<dbReference type="PIRSF" id="PIRSF016578">
    <property type="entry name" value="HsaA"/>
    <property type="match status" value="1"/>
</dbReference>
<comment type="cofactor">
    <cofactor evidence="1 6">
        <name>FAD</name>
        <dbReference type="ChEBI" id="CHEBI:57692"/>
    </cofactor>
</comment>
<dbReference type="Proteomes" id="UP000247602">
    <property type="component" value="Unassembled WGS sequence"/>
</dbReference>
<dbReference type="InterPro" id="IPR006089">
    <property type="entry name" value="Acyl-CoA_DH_CS"/>
</dbReference>
<dbReference type="Gene3D" id="1.10.540.10">
    <property type="entry name" value="Acyl-CoA dehydrogenase/oxidase, N-terminal domain"/>
    <property type="match status" value="1"/>
</dbReference>
<dbReference type="InterPro" id="IPR036250">
    <property type="entry name" value="AcylCo_DH-like_C"/>
</dbReference>
<dbReference type="SUPFAM" id="SSF56645">
    <property type="entry name" value="Acyl-CoA dehydrogenase NM domain-like"/>
    <property type="match status" value="1"/>
</dbReference>
<evidence type="ECO:0000259" key="10">
    <source>
        <dbReference type="Pfam" id="PF02771"/>
    </source>
</evidence>
<feature type="domain" description="Acyl-CoA dehydrogenase/oxidase C-terminal" evidence="8">
    <location>
        <begin position="262"/>
        <end position="410"/>
    </location>
</feature>
<dbReference type="PANTHER" id="PTHR43884">
    <property type="entry name" value="ACYL-COA DEHYDROGENASE"/>
    <property type="match status" value="1"/>
</dbReference>
<gene>
    <name evidence="12" type="ORF">DMO24_04840</name>
    <name evidence="11" type="ORF">FHX36_003394</name>
</gene>
<evidence type="ECO:0000313" key="11">
    <source>
        <dbReference type="EMBL" id="MBB3677659.1"/>
    </source>
</evidence>
<evidence type="ECO:0000313" key="14">
    <source>
        <dbReference type="Proteomes" id="UP000580718"/>
    </source>
</evidence>
<dbReference type="EMBL" id="JACIBU010000001">
    <property type="protein sequence ID" value="MBB3677659.1"/>
    <property type="molecule type" value="Genomic_DNA"/>
</dbReference>
<evidence type="ECO:0000256" key="1">
    <source>
        <dbReference type="ARBA" id="ARBA00001974"/>
    </source>
</evidence>
<name>A0A323VCS8_9ACTN</name>
<dbReference type="GO" id="GO:0050660">
    <property type="term" value="F:flavin adenine dinucleotide binding"/>
    <property type="evidence" value="ECO:0007669"/>
    <property type="project" value="InterPro"/>
</dbReference>
<dbReference type="InterPro" id="IPR009075">
    <property type="entry name" value="AcylCo_DH/oxidase_C"/>
</dbReference>
<evidence type="ECO:0000259" key="8">
    <source>
        <dbReference type="Pfam" id="PF00441"/>
    </source>
</evidence>